<evidence type="ECO:0000256" key="5">
    <source>
        <dbReference type="SAM" id="Phobius"/>
    </source>
</evidence>
<evidence type="ECO:0000313" key="8">
    <source>
        <dbReference type="Proteomes" id="UP000670475"/>
    </source>
</evidence>
<reference evidence="7" key="1">
    <citation type="submission" date="2021-03" db="EMBL/GenBank/DDBJ databases">
        <title>Whole genome sequence of Streptomyces bomunensis MMS17-BM035.</title>
        <authorList>
            <person name="Lee J.H."/>
        </authorList>
    </citation>
    <scope>NUCLEOTIDE SEQUENCE</scope>
    <source>
        <strain evidence="7">MMS17-BM035</strain>
    </source>
</reference>
<dbReference type="PROSITE" id="PS51257">
    <property type="entry name" value="PROKAR_LIPOPROTEIN"/>
    <property type="match status" value="1"/>
</dbReference>
<keyword evidence="4 5" id="KW-0472">Membrane</keyword>
<name>A0A940RWH8_9ACTN</name>
<protein>
    <submittedName>
        <fullName evidence="7">O-antigen ligase family protein</fullName>
    </submittedName>
</protein>
<dbReference type="EMBL" id="JAGIQL010000103">
    <property type="protein sequence ID" value="MBP0460177.1"/>
    <property type="molecule type" value="Genomic_DNA"/>
</dbReference>
<dbReference type="PANTHER" id="PTHR37422:SF13">
    <property type="entry name" value="LIPOPOLYSACCHARIDE BIOSYNTHESIS PROTEIN PA4999-RELATED"/>
    <property type="match status" value="1"/>
</dbReference>
<feature type="transmembrane region" description="Helical" evidence="5">
    <location>
        <begin position="284"/>
        <end position="302"/>
    </location>
</feature>
<evidence type="ECO:0000256" key="4">
    <source>
        <dbReference type="ARBA" id="ARBA00023136"/>
    </source>
</evidence>
<evidence type="ECO:0000256" key="2">
    <source>
        <dbReference type="ARBA" id="ARBA00022692"/>
    </source>
</evidence>
<feature type="transmembrane region" description="Helical" evidence="5">
    <location>
        <begin position="171"/>
        <end position="194"/>
    </location>
</feature>
<proteinExistence type="predicted"/>
<feature type="transmembrane region" description="Helical" evidence="5">
    <location>
        <begin position="46"/>
        <end position="63"/>
    </location>
</feature>
<dbReference type="InterPro" id="IPR007016">
    <property type="entry name" value="O-antigen_ligase-rel_domated"/>
</dbReference>
<dbReference type="Pfam" id="PF04932">
    <property type="entry name" value="Wzy_C"/>
    <property type="match status" value="1"/>
</dbReference>
<feature type="transmembrane region" description="Helical" evidence="5">
    <location>
        <begin position="130"/>
        <end position="159"/>
    </location>
</feature>
<comment type="subcellular location">
    <subcellularLocation>
        <location evidence="1">Membrane</location>
        <topology evidence="1">Multi-pass membrane protein</topology>
    </subcellularLocation>
</comment>
<evidence type="ECO:0000256" key="3">
    <source>
        <dbReference type="ARBA" id="ARBA00022989"/>
    </source>
</evidence>
<keyword evidence="8" id="KW-1185">Reference proteome</keyword>
<comment type="caution">
    <text evidence="7">The sequence shown here is derived from an EMBL/GenBank/DDBJ whole genome shotgun (WGS) entry which is preliminary data.</text>
</comment>
<organism evidence="7 8">
    <name type="scientific">Streptomyces montanisoli</name>
    <dbReference type="NCBI Taxonomy" id="2798581"/>
    <lineage>
        <taxon>Bacteria</taxon>
        <taxon>Bacillati</taxon>
        <taxon>Actinomycetota</taxon>
        <taxon>Actinomycetes</taxon>
        <taxon>Kitasatosporales</taxon>
        <taxon>Streptomycetaceae</taxon>
        <taxon>Streptomyces</taxon>
    </lineage>
</organism>
<keyword evidence="7" id="KW-0436">Ligase</keyword>
<gene>
    <name evidence="7" type="ORF">JFN87_22170</name>
</gene>
<dbReference type="InterPro" id="IPR051533">
    <property type="entry name" value="WaaL-like"/>
</dbReference>
<dbReference type="Proteomes" id="UP000670475">
    <property type="component" value="Unassembled WGS sequence"/>
</dbReference>
<dbReference type="GO" id="GO:0016874">
    <property type="term" value="F:ligase activity"/>
    <property type="evidence" value="ECO:0007669"/>
    <property type="project" value="UniProtKB-KW"/>
</dbReference>
<dbReference type="GO" id="GO:0016020">
    <property type="term" value="C:membrane"/>
    <property type="evidence" value="ECO:0007669"/>
    <property type="project" value="UniProtKB-SubCell"/>
</dbReference>
<keyword evidence="3 5" id="KW-1133">Transmembrane helix</keyword>
<keyword evidence="2 5" id="KW-0812">Transmembrane</keyword>
<dbReference type="AlphaFoldDB" id="A0A940RWH8"/>
<dbReference type="PANTHER" id="PTHR37422">
    <property type="entry name" value="TEICHURONIC ACID BIOSYNTHESIS PROTEIN TUAE"/>
    <property type="match status" value="1"/>
</dbReference>
<evidence type="ECO:0000256" key="1">
    <source>
        <dbReference type="ARBA" id="ARBA00004141"/>
    </source>
</evidence>
<feature type="transmembrane region" description="Helical" evidence="5">
    <location>
        <begin position="69"/>
        <end position="88"/>
    </location>
</feature>
<feature type="domain" description="O-antigen ligase-related" evidence="6">
    <location>
        <begin position="130"/>
        <end position="265"/>
    </location>
</feature>
<evidence type="ECO:0000313" key="7">
    <source>
        <dbReference type="EMBL" id="MBP0460177.1"/>
    </source>
</evidence>
<evidence type="ECO:0000259" key="6">
    <source>
        <dbReference type="Pfam" id="PF04932"/>
    </source>
</evidence>
<feature type="transmembrane region" description="Helical" evidence="5">
    <location>
        <begin position="15"/>
        <end position="34"/>
    </location>
</feature>
<sequence length="352" mass="33151">MTTTQERPPVPGTGGVPGAVGVVVLGCCAVWALISSALGQGRPEGVLLAVLAVVAGYACGRIGGSAVPAGAAAALALAAGAAAAVAAAGSGDGGGRAGEVAALLALAQGAPCCAASAVRGGGRAWAARLLVVAVVGLAAVLGSPAGCAATAAVALCALGAAASHGRGRGPVLLVCAVVAAAAVAGVCAVAHGALSADGAVPTQRVAVWHEAVALAREHPVTGAGPDRFGELGPTVAAQASAPDGEAHSAPLQEAAEQGVVGLALLAGVYVWMLYGLARSPRTTPVAVSAGAALTCLAVLASASDALSFAPVAAAAGALAGLGTADPAAAASDWMSTRLNSRHPCISDSLFCS</sequence>
<accession>A0A940RWH8</accession>
<feature type="transmembrane region" description="Helical" evidence="5">
    <location>
        <begin position="258"/>
        <end position="277"/>
    </location>
</feature>